<dbReference type="InterPro" id="IPR029058">
    <property type="entry name" value="AB_hydrolase_fold"/>
</dbReference>
<dbReference type="GO" id="GO:0006508">
    <property type="term" value="P:proteolysis"/>
    <property type="evidence" value="ECO:0007669"/>
    <property type="project" value="InterPro"/>
</dbReference>
<keyword evidence="2" id="KW-0378">Hydrolase</keyword>
<dbReference type="Pfam" id="PF12697">
    <property type="entry name" value="Abhydrolase_6"/>
    <property type="match status" value="1"/>
</dbReference>
<dbReference type="GO" id="GO:0008236">
    <property type="term" value="F:serine-type peptidase activity"/>
    <property type="evidence" value="ECO:0007669"/>
    <property type="project" value="InterPro"/>
</dbReference>
<gene>
    <name evidence="2" type="ordered locus">IALB_1464</name>
</gene>
<dbReference type="InterPro" id="IPR000073">
    <property type="entry name" value="AB_hydrolase_1"/>
</dbReference>
<feature type="domain" description="AB hydrolase-1" evidence="1">
    <location>
        <begin position="31"/>
        <end position="255"/>
    </location>
</feature>
<dbReference type="SUPFAM" id="SSF53474">
    <property type="entry name" value="alpha/beta-Hydrolases"/>
    <property type="match status" value="1"/>
</dbReference>
<sequence>MREEFSFFTQSGNKIRASIYQQDNSISKPCLILVHGFKGFKDWGFWPYTAEYFSKKGFNVVSFNFSHNGVGDSLTEFDELDKFANNTISLEVHELNEIIDKVKQGKICDLNCTSIGLIGHSRGGAVSIIASSINKNVDALAVWASVSKLDRYTERQKKEWREKSFIEVWNSRTNQMMQINVALLEDIEANKNSSLNIEKAVKSLNTPFLIIHGEQDLTVPVDESKLLYEYAEKNLTELEIIPATGHTFDIVHPFEASNDKFETVLEKTLFFFKKHLNNN</sequence>
<accession>I0AJL7</accession>
<dbReference type="PANTHER" id="PTHR42886:SF53">
    <property type="entry name" value="ALPHA_BETA-HYDROLASES SUPERFAMILY PROTEIN"/>
    <property type="match status" value="1"/>
</dbReference>
<evidence type="ECO:0000313" key="2">
    <source>
        <dbReference type="EMBL" id="AFH49174.1"/>
    </source>
</evidence>
<dbReference type="OrthoDB" id="9808543at2"/>
<evidence type="ECO:0000313" key="3">
    <source>
        <dbReference type="Proteomes" id="UP000007394"/>
    </source>
</evidence>
<dbReference type="STRING" id="945713.IALB_1464"/>
<reference evidence="2 3" key="1">
    <citation type="journal article" date="2012" name="Front. Microbiol.">
        <title>Complete genome of Ignavibacterium album, a metabolically versatile, flagellated, facultative anaerobe from the phylum Chlorobi.</title>
        <authorList>
            <person name="Liu Z."/>
            <person name="Frigaard N.-U."/>
            <person name="Vogl K."/>
            <person name="Iino T."/>
            <person name="Ohkuma M."/>
            <person name="Overmann J."/>
            <person name="Bryant D.A."/>
        </authorList>
    </citation>
    <scope>NUCLEOTIDE SEQUENCE [LARGE SCALE GENOMIC DNA]</scope>
    <source>
        <strain evidence="3">DSM 19864 / JCM 16511 / NBRC 101810 / Mat9-16</strain>
    </source>
</reference>
<dbReference type="PATRIC" id="fig|945713.3.peg.1463"/>
<proteinExistence type="predicted"/>
<dbReference type="PANTHER" id="PTHR42886">
    <property type="entry name" value="RE40534P-RELATED"/>
    <property type="match status" value="1"/>
</dbReference>
<dbReference type="Proteomes" id="UP000007394">
    <property type="component" value="Chromosome"/>
</dbReference>
<dbReference type="EMBL" id="CP003418">
    <property type="protein sequence ID" value="AFH49174.1"/>
    <property type="molecule type" value="Genomic_DNA"/>
</dbReference>
<dbReference type="AlphaFoldDB" id="I0AJL7"/>
<dbReference type="RefSeq" id="WP_014560327.1">
    <property type="nucleotide sequence ID" value="NC_017464.1"/>
</dbReference>
<evidence type="ECO:0000259" key="1">
    <source>
        <dbReference type="Pfam" id="PF12697"/>
    </source>
</evidence>
<name>I0AJL7_IGNAJ</name>
<dbReference type="Gene3D" id="3.40.50.1820">
    <property type="entry name" value="alpha/beta hydrolase"/>
    <property type="match status" value="1"/>
</dbReference>
<dbReference type="eggNOG" id="COG1073">
    <property type="taxonomic scope" value="Bacteria"/>
</dbReference>
<dbReference type="KEGG" id="ial:IALB_1464"/>
<organism evidence="2 3">
    <name type="scientific">Ignavibacterium album (strain DSM 19864 / JCM 16511 / NBRC 101810 / Mat9-16)</name>
    <dbReference type="NCBI Taxonomy" id="945713"/>
    <lineage>
        <taxon>Bacteria</taxon>
        <taxon>Pseudomonadati</taxon>
        <taxon>Ignavibacteriota</taxon>
        <taxon>Ignavibacteria</taxon>
        <taxon>Ignavibacteriales</taxon>
        <taxon>Ignavibacteriaceae</taxon>
        <taxon>Ignavibacterium</taxon>
    </lineage>
</organism>
<protein>
    <submittedName>
        <fullName evidence="2">Alpha/beta superfamily hydrolase</fullName>
    </submittedName>
</protein>
<dbReference type="HOGENOM" id="CLU_086603_0_0_10"/>
<keyword evidence="3" id="KW-1185">Reference proteome</keyword>